<comment type="caution">
    <text evidence="2">The sequence shown here is derived from an EMBL/GenBank/DDBJ whole genome shotgun (WGS) entry which is preliminary data.</text>
</comment>
<organism evidence="2 3">
    <name type="scientific">Thalassobacillus hwangdonensis</name>
    <dbReference type="NCBI Taxonomy" id="546108"/>
    <lineage>
        <taxon>Bacteria</taxon>
        <taxon>Bacillati</taxon>
        <taxon>Bacillota</taxon>
        <taxon>Bacilli</taxon>
        <taxon>Bacillales</taxon>
        <taxon>Bacillaceae</taxon>
        <taxon>Thalassobacillus</taxon>
    </lineage>
</organism>
<comment type="similarity">
    <text evidence="1">Belongs to the fructosamine kinase family.</text>
</comment>
<dbReference type="EMBL" id="JBHTKL010000005">
    <property type="protein sequence ID" value="MFD1020010.1"/>
    <property type="molecule type" value="Genomic_DNA"/>
</dbReference>
<reference evidence="3" key="1">
    <citation type="journal article" date="2019" name="Int. J. Syst. Evol. Microbiol.">
        <title>The Global Catalogue of Microorganisms (GCM) 10K type strain sequencing project: providing services to taxonomists for standard genome sequencing and annotation.</title>
        <authorList>
            <consortium name="The Broad Institute Genomics Platform"/>
            <consortium name="The Broad Institute Genome Sequencing Center for Infectious Disease"/>
            <person name="Wu L."/>
            <person name="Ma J."/>
        </authorList>
    </citation>
    <scope>NUCLEOTIDE SEQUENCE [LARGE SCALE GENOMIC DNA]</scope>
    <source>
        <strain evidence="3">CCUG 56607</strain>
    </source>
</reference>
<evidence type="ECO:0000313" key="2">
    <source>
        <dbReference type="EMBL" id="MFD1020010.1"/>
    </source>
</evidence>
<dbReference type="RefSeq" id="WP_386060858.1">
    <property type="nucleotide sequence ID" value="NZ_JBHTKL010000005.1"/>
</dbReference>
<dbReference type="Gene3D" id="3.30.200.20">
    <property type="entry name" value="Phosphorylase Kinase, domain 1"/>
    <property type="match status" value="1"/>
</dbReference>
<dbReference type="SUPFAM" id="SSF56112">
    <property type="entry name" value="Protein kinase-like (PK-like)"/>
    <property type="match status" value="1"/>
</dbReference>
<protein>
    <submittedName>
        <fullName evidence="2">Fructosamine kinase family protein</fullName>
    </submittedName>
</protein>
<dbReference type="PANTHER" id="PTHR12149">
    <property type="entry name" value="FRUCTOSAMINE 3 KINASE-RELATED PROTEIN"/>
    <property type="match status" value="1"/>
</dbReference>
<keyword evidence="1 2" id="KW-0418">Kinase</keyword>
<sequence length="288" mass="32989">MNALIQQRLRNLGDASSIVAIRPINGGDINQAYYVETEAQQYFVKANKDVPSHFFEVEATGLEAIRNTESLHVPEVYRYDHPANGETGMMVMEWIEGETTPDTAALLGERLAQMHAQSNEKFGYHKRTFIGTLDQHNQLMDNWIDYYRDQRILPQMKLAKEKGHMGATRQTKLEAVIQQFDRWLPPKPNASLLHGDLWGGNWMAGEDGTPYVIDPSVLYGDHGFELAFTDLFGGFPASFYDAYQATYPLDPEYEDRKELYQLFYLLVHLNIFGETYGSSVDRILDRYA</sequence>
<dbReference type="PANTHER" id="PTHR12149:SF8">
    <property type="entry name" value="PROTEIN-RIBULOSAMINE 3-KINASE"/>
    <property type="match status" value="1"/>
</dbReference>
<dbReference type="Pfam" id="PF03881">
    <property type="entry name" value="Fructosamin_kin"/>
    <property type="match status" value="1"/>
</dbReference>
<name>A0ABW3L208_9BACI</name>
<keyword evidence="1" id="KW-0808">Transferase</keyword>
<dbReference type="GO" id="GO:0016301">
    <property type="term" value="F:kinase activity"/>
    <property type="evidence" value="ECO:0007669"/>
    <property type="project" value="UniProtKB-KW"/>
</dbReference>
<dbReference type="Proteomes" id="UP001596990">
    <property type="component" value="Unassembled WGS sequence"/>
</dbReference>
<accession>A0ABW3L208</accession>
<dbReference type="PIRSF" id="PIRSF006221">
    <property type="entry name" value="Ketosamine-3-kinase"/>
    <property type="match status" value="1"/>
</dbReference>
<proteinExistence type="inferred from homology"/>
<keyword evidence="3" id="KW-1185">Reference proteome</keyword>
<dbReference type="Gene3D" id="3.90.1200.10">
    <property type="match status" value="1"/>
</dbReference>
<dbReference type="InterPro" id="IPR011009">
    <property type="entry name" value="Kinase-like_dom_sf"/>
</dbReference>
<gene>
    <name evidence="2" type="ORF">ACFQ2J_12560</name>
</gene>
<dbReference type="InterPro" id="IPR016477">
    <property type="entry name" value="Fructo-/Ketosamine-3-kinase"/>
</dbReference>
<evidence type="ECO:0000313" key="3">
    <source>
        <dbReference type="Proteomes" id="UP001596990"/>
    </source>
</evidence>
<evidence type="ECO:0000256" key="1">
    <source>
        <dbReference type="PIRNR" id="PIRNR006221"/>
    </source>
</evidence>